<organism evidence="2 3">
    <name type="scientific">Faecalibacterium cf. prausnitzii KLE1255</name>
    <dbReference type="NCBI Taxonomy" id="748224"/>
    <lineage>
        <taxon>Bacteria</taxon>
        <taxon>Bacillati</taxon>
        <taxon>Bacillota</taxon>
        <taxon>Clostridia</taxon>
        <taxon>Eubacteriales</taxon>
        <taxon>Oscillospiraceae</taxon>
        <taxon>Faecalibacterium</taxon>
    </lineage>
</organism>
<dbReference type="eggNOG" id="ENOG502Z9TX">
    <property type="taxonomic scope" value="Bacteria"/>
</dbReference>
<feature type="domain" description="Gp28/Gp37-like" evidence="1">
    <location>
        <begin position="3"/>
        <end position="331"/>
    </location>
</feature>
<accession>E2ZNP5</accession>
<dbReference type="EMBL" id="AECU01000248">
    <property type="protein sequence ID" value="EFQ05138.1"/>
    <property type="molecule type" value="Genomic_DNA"/>
</dbReference>
<dbReference type="OrthoDB" id="9255846at2"/>
<dbReference type="InterPro" id="IPR029432">
    <property type="entry name" value="Gp28/Gp37-like_dom"/>
</dbReference>
<evidence type="ECO:0000259" key="1">
    <source>
        <dbReference type="Pfam" id="PF14594"/>
    </source>
</evidence>
<sequence length="337" mass="37585">MRIDVLDADTLARVGWVDVWVSLYWDSPYYSEGSFTLEVRPTAENLQLLQEGRWLVRSDESPRIPMRICSRANQNEDSNLVVSGYPATWLLTKRVSAVSIKNQNAEAAMRSLVSAAKPWPRLELGTEYGFDTTFEKQTSGGSIFDYCQTIGQACDLGFRIVLDGKGSKKKLLFECFRPTFDPNRRYSPQWGNLLNSGWSFSDTDYANVALVQGAGEGNERATVWVGDVNATGSDRREMYIDARDIKPDEDKNETSTSQSYLAKLADRGGEKLLAQLRTGSIEFDVDDDTLQVGDVLSASLPQLGYTAMVRVADIITQSEDSGTTRTIRLGTPTWHKT</sequence>
<name>E2ZNP5_9FIRM</name>
<gene>
    <name evidence="2" type="ORF">HMPREF9436_03324</name>
</gene>
<dbReference type="Proteomes" id="UP000006028">
    <property type="component" value="Unassembled WGS sequence"/>
</dbReference>
<evidence type="ECO:0000313" key="2">
    <source>
        <dbReference type="EMBL" id="EFQ05138.1"/>
    </source>
</evidence>
<reference evidence="2 3" key="1">
    <citation type="submission" date="2010-08" db="EMBL/GenBank/DDBJ databases">
        <authorList>
            <person name="Weinstock G."/>
            <person name="Sodergren E."/>
            <person name="Clifton S."/>
            <person name="Fulton L."/>
            <person name="Fulton B."/>
            <person name="Courtney L."/>
            <person name="Fronick C."/>
            <person name="Harrison M."/>
            <person name="Strong C."/>
            <person name="Farmer C."/>
            <person name="Delahaunty K."/>
            <person name="Markovic C."/>
            <person name="Hall O."/>
            <person name="Minx P."/>
            <person name="Tomlinson C."/>
            <person name="Mitreva M."/>
            <person name="Hou S."/>
            <person name="Chen J."/>
            <person name="Wollam A."/>
            <person name="Pepin K.H."/>
            <person name="Johnson M."/>
            <person name="Bhonagiri V."/>
            <person name="Zhang X."/>
            <person name="Suruliraj S."/>
            <person name="Warren W."/>
            <person name="Chinwalla A."/>
            <person name="Mardis E.R."/>
            <person name="Wilson R.K."/>
        </authorList>
    </citation>
    <scope>NUCLEOTIDE SEQUENCE [LARGE SCALE GENOMIC DNA]</scope>
    <source>
        <strain evidence="2 3">KLE1255</strain>
    </source>
</reference>
<dbReference type="Pfam" id="PF14594">
    <property type="entry name" value="Sipho_Gp37"/>
    <property type="match status" value="1"/>
</dbReference>
<dbReference type="STRING" id="748224.HMPREF9436_03324"/>
<dbReference type="RefSeq" id="WP_005946553.1">
    <property type="nucleotide sequence ID" value="NZ_GL538351.1"/>
</dbReference>
<dbReference type="AlphaFoldDB" id="E2ZNP5"/>
<protein>
    <recommendedName>
        <fullName evidence="1">Gp28/Gp37-like domain-containing protein</fullName>
    </recommendedName>
</protein>
<proteinExistence type="predicted"/>
<dbReference type="HOGENOM" id="CLU_823227_0_0_9"/>
<comment type="caution">
    <text evidence="2">The sequence shown here is derived from an EMBL/GenBank/DDBJ whole genome shotgun (WGS) entry which is preliminary data.</text>
</comment>
<evidence type="ECO:0000313" key="3">
    <source>
        <dbReference type="Proteomes" id="UP000006028"/>
    </source>
</evidence>
<dbReference type="BioCyc" id="FCF748224-HMP:GTSS-2296-MONOMER"/>